<dbReference type="VEuPathDB" id="VectorBase:SCAU013160"/>
<evidence type="ECO:0000256" key="1">
    <source>
        <dbReference type="ARBA" id="ARBA00004613"/>
    </source>
</evidence>
<organism evidence="7 8">
    <name type="scientific">Stomoxys calcitrans</name>
    <name type="common">Stable fly</name>
    <name type="synonym">Conops calcitrans</name>
    <dbReference type="NCBI Taxonomy" id="35570"/>
    <lineage>
        <taxon>Eukaryota</taxon>
        <taxon>Metazoa</taxon>
        <taxon>Ecdysozoa</taxon>
        <taxon>Arthropoda</taxon>
        <taxon>Hexapoda</taxon>
        <taxon>Insecta</taxon>
        <taxon>Pterygota</taxon>
        <taxon>Neoptera</taxon>
        <taxon>Endopterygota</taxon>
        <taxon>Diptera</taxon>
        <taxon>Brachycera</taxon>
        <taxon>Muscomorpha</taxon>
        <taxon>Muscoidea</taxon>
        <taxon>Muscidae</taxon>
        <taxon>Stomoxys</taxon>
    </lineage>
</organism>
<evidence type="ECO:0000256" key="4">
    <source>
        <dbReference type="ARBA" id="ARBA00022729"/>
    </source>
</evidence>
<proteinExistence type="inferred from homology"/>
<dbReference type="EnsemblMetazoa" id="SCAU013160-RA">
    <property type="protein sequence ID" value="SCAU013160-PA"/>
    <property type="gene ID" value="SCAU013160"/>
</dbReference>
<gene>
    <name evidence="7" type="primary">106082313</name>
</gene>
<comment type="similarity">
    <text evidence="2">Belongs to the major royal jelly protein family.</text>
</comment>
<name>A0A1I8Q229_STOCA</name>
<dbReference type="KEGG" id="scac:106082313"/>
<dbReference type="InterPro" id="IPR017996">
    <property type="entry name" value="MRJP/yellow-related"/>
</dbReference>
<dbReference type="PANTHER" id="PTHR10009:SF12">
    <property type="entry name" value="LD43175P"/>
    <property type="match status" value="1"/>
</dbReference>
<feature type="region of interest" description="Disordered" evidence="5">
    <location>
        <begin position="437"/>
        <end position="474"/>
    </location>
</feature>
<reference evidence="7" key="2">
    <citation type="submission" date="2020-05" db="UniProtKB">
        <authorList>
            <consortium name="EnsemblMetazoa"/>
        </authorList>
    </citation>
    <scope>IDENTIFICATION</scope>
    <source>
        <strain evidence="7">USDA</strain>
    </source>
</reference>
<dbReference type="Gene3D" id="2.120.10.30">
    <property type="entry name" value="TolB, C-terminal domain"/>
    <property type="match status" value="1"/>
</dbReference>
<dbReference type="InterPro" id="IPR011042">
    <property type="entry name" value="6-blade_b-propeller_TolB-like"/>
</dbReference>
<accession>A0A1I8Q229</accession>
<dbReference type="EnsemblMetazoa" id="SCAU013160-RC">
    <property type="protein sequence ID" value="SCAU013160-PC"/>
    <property type="gene ID" value="SCAU013160"/>
</dbReference>
<dbReference type="EnsemblMetazoa" id="SCAU013160-RB">
    <property type="protein sequence ID" value="SCAU013160-PB"/>
    <property type="gene ID" value="SCAU013160"/>
</dbReference>
<evidence type="ECO:0000313" key="7">
    <source>
        <dbReference type="EnsemblMetazoa" id="SCAU013160-PB"/>
    </source>
</evidence>
<dbReference type="Proteomes" id="UP000095300">
    <property type="component" value="Unassembled WGS sequence"/>
</dbReference>
<dbReference type="STRING" id="35570.A0A1I8Q229"/>
<evidence type="ECO:0000313" key="8">
    <source>
        <dbReference type="Proteomes" id="UP000095300"/>
    </source>
</evidence>
<keyword evidence="4 6" id="KW-0732">Signal</keyword>
<dbReference type="OrthoDB" id="7776143at2759"/>
<dbReference type="Pfam" id="PF03022">
    <property type="entry name" value="MRJP"/>
    <property type="match status" value="1"/>
</dbReference>
<feature type="signal peptide" evidence="6">
    <location>
        <begin position="1"/>
        <end position="25"/>
    </location>
</feature>
<sequence>MQKMCGFYALLLIFCVTTSLMPIEANDNLRVTYEWKEIDFKYANAEARWMAIEKFEFKPENVIPFGIEVYKSRLFVTLPRWREGVPASLAYIDLNESSTKSPALIPYPSWEAHALDDTEPELVSPFRIRADRCGRLWVLDSRLDGVLEDTVIFGPAQLLVYDLHNDALLRRHVFPAKQVKDNSFFANLAIEDGDCENTYAYAGDLGNPGLVVYSWKQEESWRVQHHFFHPDPMSGNFSIGGHSFQWDDGLYGLSLSKSDAEGFSTLYFHPLTSTMEFSVNTKILRNKTLATEGQIYREFKVLGSRGTNAQSGASFLDQETDVLFYTLPNLNAVACWKTTSGEYTPKTQGRVYMHAVEMLFPSDVKVDAQHNLWVLSNRLQEFIYGELFPNSVNFRILTAPVENSIENTACALSVVPMTKDTNTMDSTPNRGRTLTDVVNSHDHDHHDHHHHDHDHDHNHDHDHHHHDHMATDHSGASSIKTLVHTATHLTMFGLLLKFL</sequence>
<comment type="subcellular location">
    <subcellularLocation>
        <location evidence="1">Secreted</location>
    </subcellularLocation>
</comment>
<evidence type="ECO:0000256" key="5">
    <source>
        <dbReference type="SAM" id="MobiDB-lite"/>
    </source>
</evidence>
<dbReference type="GO" id="GO:0005576">
    <property type="term" value="C:extracellular region"/>
    <property type="evidence" value="ECO:0007669"/>
    <property type="project" value="UniProtKB-SubCell"/>
</dbReference>
<dbReference type="PANTHER" id="PTHR10009">
    <property type="entry name" value="PROTEIN YELLOW-RELATED"/>
    <property type="match status" value="1"/>
</dbReference>
<evidence type="ECO:0008006" key="9">
    <source>
        <dbReference type="Google" id="ProtNLM"/>
    </source>
</evidence>
<evidence type="ECO:0000256" key="6">
    <source>
        <dbReference type="SAM" id="SignalP"/>
    </source>
</evidence>
<protein>
    <recommendedName>
        <fullName evidence="9">Protein yellow</fullName>
    </recommendedName>
</protein>
<keyword evidence="3" id="KW-0964">Secreted</keyword>
<feature type="chain" id="PRO_5014271855" description="Protein yellow" evidence="6">
    <location>
        <begin position="26"/>
        <end position="499"/>
    </location>
</feature>
<dbReference type="AlphaFoldDB" id="A0A1I8Q229"/>
<evidence type="ECO:0000256" key="3">
    <source>
        <dbReference type="ARBA" id="ARBA00022525"/>
    </source>
</evidence>
<keyword evidence="8" id="KW-1185">Reference proteome</keyword>
<reference evidence="8" key="1">
    <citation type="submission" date="2015-05" db="EMBL/GenBank/DDBJ databases">
        <authorList>
            <person name="Wilson R.K."/>
            <person name="Warren W.C."/>
            <person name="Olafson P."/>
        </authorList>
    </citation>
    <scope>NUCLEOTIDE SEQUENCE [LARGE SCALE GENOMIC DNA]</scope>
    <source>
        <strain evidence="8">USDA</strain>
    </source>
</reference>
<evidence type="ECO:0000256" key="2">
    <source>
        <dbReference type="ARBA" id="ARBA00009127"/>
    </source>
</evidence>